<proteinExistence type="inferred from homology"/>
<dbReference type="OrthoDB" id="10251342at2759"/>
<name>I7J656_BABMR</name>
<dbReference type="EMBL" id="FO082872">
    <property type="protein sequence ID" value="CCF73497.1"/>
    <property type="molecule type" value="Genomic_DNA"/>
</dbReference>
<dbReference type="GO" id="GO:0030687">
    <property type="term" value="C:preribosome, large subunit precursor"/>
    <property type="evidence" value="ECO:0007669"/>
    <property type="project" value="TreeGrafter"/>
</dbReference>
<dbReference type="GO" id="GO:0000460">
    <property type="term" value="P:maturation of 5.8S rRNA"/>
    <property type="evidence" value="ECO:0007669"/>
    <property type="project" value="TreeGrafter"/>
</dbReference>
<reference evidence="6 7" key="1">
    <citation type="journal article" date="2012" name="Nucleic Acids Res.">
        <title>Sequencing of the smallest Apicomplexan genome from the human pathogen Babesia microti.</title>
        <authorList>
            <person name="Cornillot E."/>
            <person name="Hadj-Kaddour K."/>
            <person name="Dassouli A."/>
            <person name="Noel B."/>
            <person name="Ranwez V."/>
            <person name="Vacherie B."/>
            <person name="Augagneur Y."/>
            <person name="Bres V."/>
            <person name="Duclos A."/>
            <person name="Randazzo S."/>
            <person name="Carcy B."/>
            <person name="Debierre-Grockiego F."/>
            <person name="Delbecq S."/>
            <person name="Moubri-Menage K."/>
            <person name="Shams-Eldin H."/>
            <person name="Usmani-Brown S."/>
            <person name="Bringaud F."/>
            <person name="Wincker P."/>
            <person name="Vivares C.P."/>
            <person name="Schwarz R.T."/>
            <person name="Schetters T.P."/>
            <person name="Krause P.J."/>
            <person name="Gorenflot A."/>
            <person name="Berry V."/>
            <person name="Barbe V."/>
            <person name="Ben Mamoun C."/>
        </authorList>
    </citation>
    <scope>NUCLEOTIDE SEQUENCE [LARGE SCALE GENOMIC DNA]</scope>
    <source>
        <strain evidence="6 7">RI</strain>
    </source>
</reference>
<dbReference type="VEuPathDB" id="PiroplasmaDB:BMR1_02g01690"/>
<accession>I7J656</accession>
<evidence type="ECO:0000313" key="6">
    <source>
        <dbReference type="EMBL" id="CCF73497.1"/>
    </source>
</evidence>
<organism evidence="6 7">
    <name type="scientific">Babesia microti (strain RI)</name>
    <dbReference type="NCBI Taxonomy" id="1133968"/>
    <lineage>
        <taxon>Eukaryota</taxon>
        <taxon>Sar</taxon>
        <taxon>Alveolata</taxon>
        <taxon>Apicomplexa</taxon>
        <taxon>Aconoidasida</taxon>
        <taxon>Piroplasmida</taxon>
        <taxon>Babesiidae</taxon>
        <taxon>Babesia</taxon>
    </lineage>
</organism>
<dbReference type="InterPro" id="IPR006958">
    <property type="entry name" value="Mak16"/>
</dbReference>
<comment type="similarity">
    <text evidence="2 4">Belongs to the MAK16 family.</text>
</comment>
<evidence type="ECO:0000256" key="1">
    <source>
        <dbReference type="ARBA" id="ARBA00004123"/>
    </source>
</evidence>
<dbReference type="Pfam" id="PF01778">
    <property type="entry name" value="Ribosomal_L28e"/>
    <property type="match status" value="1"/>
</dbReference>
<dbReference type="PIRSF" id="PIRSF003352">
    <property type="entry name" value="MAK16"/>
    <property type="match status" value="1"/>
</dbReference>
<sequence>MADGVIWQLVKNGFCTYRLSSDTVNFCSNKYNATGLCNKSSCPLSNSNYSTVIEDIGNLYLCLKTVERSHTPVKQWQRIKLSNDLKEAIDEINEHTKVGYPAYQTSRCKSRLKRLREVIKRSRDIAKTKRSVTVPIKKKTERREAIRETKATKAAVIDVNIEQELLKRLHQGTYGSLYNFEEQEIIPQKNIEMVDNDIASLAKSRISTRCSRSNLIEYEDIIEN</sequence>
<feature type="domain" description="Ribosomal eL28/Mak16" evidence="5">
    <location>
        <begin position="5"/>
        <end position="117"/>
    </location>
</feature>
<dbReference type="Proteomes" id="UP000002899">
    <property type="component" value="Chromosome II"/>
</dbReference>
<evidence type="ECO:0000256" key="3">
    <source>
        <dbReference type="ARBA" id="ARBA00023242"/>
    </source>
</evidence>
<dbReference type="PANTHER" id="PTHR23405">
    <property type="entry name" value="MAINTENANCE OF KILLER 16 MAK16 PROTEIN-RELATED"/>
    <property type="match status" value="1"/>
</dbReference>
<reference evidence="6 7" key="2">
    <citation type="journal article" date="2013" name="PLoS ONE">
        <title>Whole genome mapping and re-organization of the nuclear and mitochondrial genomes of Babesia microti isolates.</title>
        <authorList>
            <person name="Cornillot E."/>
            <person name="Dassouli A."/>
            <person name="Garg A."/>
            <person name="Pachikara N."/>
            <person name="Randazzo S."/>
            <person name="Depoix D."/>
            <person name="Carcy B."/>
            <person name="Delbecq S."/>
            <person name="Frutos R."/>
            <person name="Silva J.C."/>
            <person name="Sutton R."/>
            <person name="Krause P.J."/>
            <person name="Mamoun C.B."/>
        </authorList>
    </citation>
    <scope>NUCLEOTIDE SEQUENCE [LARGE SCALE GENOMIC DNA]</scope>
    <source>
        <strain evidence="6 7">RI</strain>
    </source>
</reference>
<evidence type="ECO:0000256" key="2">
    <source>
        <dbReference type="ARBA" id="ARBA00005514"/>
    </source>
</evidence>
<dbReference type="InterPro" id="IPR029004">
    <property type="entry name" value="Ribosomal_eL28/Mak16"/>
</dbReference>
<dbReference type="GO" id="GO:0005730">
    <property type="term" value="C:nucleolus"/>
    <property type="evidence" value="ECO:0007669"/>
    <property type="project" value="UniProtKB-UniRule"/>
</dbReference>
<reference evidence="6 7" key="3">
    <citation type="journal article" date="2016" name="Sci. Rep.">
        <title>Genome-wide diversity and gene expression profiling of Babesia microti isolates identify polymorphic genes that mediate host-pathogen interactions.</title>
        <authorList>
            <person name="Silva J.C."/>
            <person name="Cornillot E."/>
            <person name="McCracken C."/>
            <person name="Usmani-Brown S."/>
            <person name="Dwivedi A."/>
            <person name="Ifeonu O.O."/>
            <person name="Crabtree J."/>
            <person name="Gotia H.T."/>
            <person name="Virji A.Z."/>
            <person name="Reynes C."/>
            <person name="Colinge J."/>
            <person name="Kumar V."/>
            <person name="Lawres L."/>
            <person name="Pazzi J.E."/>
            <person name="Pablo J.V."/>
            <person name="Hung C."/>
            <person name="Brancato J."/>
            <person name="Kumari P."/>
            <person name="Orvis J."/>
            <person name="Tretina K."/>
            <person name="Chibucos M."/>
            <person name="Ott S."/>
            <person name="Sadzewicz L."/>
            <person name="Sengamalay N."/>
            <person name="Shetty A.C."/>
            <person name="Su Q."/>
            <person name="Tallon L."/>
            <person name="Fraser C.M."/>
            <person name="Frutos R."/>
            <person name="Molina D.M."/>
            <person name="Krause P.J."/>
            <person name="Ben Mamoun C."/>
        </authorList>
    </citation>
    <scope>NUCLEOTIDE SEQUENCE [LARGE SCALE GENOMIC DNA]</scope>
    <source>
        <strain evidence="6 7">RI</strain>
    </source>
</reference>
<keyword evidence="7" id="KW-1185">Reference proteome</keyword>
<evidence type="ECO:0000256" key="4">
    <source>
        <dbReference type="PIRNR" id="PIRNR003352"/>
    </source>
</evidence>
<dbReference type="Pfam" id="PF04874">
    <property type="entry name" value="Mak16"/>
    <property type="match status" value="1"/>
</dbReference>
<evidence type="ECO:0000259" key="5">
    <source>
        <dbReference type="Pfam" id="PF01778"/>
    </source>
</evidence>
<protein>
    <recommendedName>
        <fullName evidence="4">Protein MAK16 homolog</fullName>
    </recommendedName>
</protein>
<dbReference type="RefSeq" id="XP_012648106.1">
    <property type="nucleotide sequence ID" value="XM_012792652.1"/>
</dbReference>
<dbReference type="KEGG" id="bmic:BMR1_02g01690"/>
<evidence type="ECO:0000313" key="7">
    <source>
        <dbReference type="Proteomes" id="UP000002899"/>
    </source>
</evidence>
<dbReference type="PANTHER" id="PTHR23405:SF4">
    <property type="entry name" value="PROTEIN MAK16 HOMOLOG"/>
    <property type="match status" value="1"/>
</dbReference>
<dbReference type="Gene3D" id="3.30.390.110">
    <property type="match status" value="1"/>
</dbReference>
<dbReference type="GO" id="GO:0000470">
    <property type="term" value="P:maturation of LSU-rRNA"/>
    <property type="evidence" value="ECO:0007669"/>
    <property type="project" value="TreeGrafter"/>
</dbReference>
<keyword evidence="3 4" id="KW-0539">Nucleus</keyword>
<dbReference type="GeneID" id="24424123"/>
<dbReference type="AlphaFoldDB" id="I7J656"/>
<comment type="subcellular location">
    <subcellularLocation>
        <location evidence="1">Nucleus</location>
    </subcellularLocation>
</comment>
<dbReference type="OMA" id="WHCIRHG"/>
<gene>
    <name evidence="6" type="ORF">BMR1_02g01690</name>
</gene>